<dbReference type="NCBIfam" id="TIGR03605">
    <property type="entry name" value="antibiot_sagB"/>
    <property type="match status" value="1"/>
</dbReference>
<dbReference type="Proteomes" id="UP000244066">
    <property type="component" value="Unassembled WGS sequence"/>
</dbReference>
<name>A0A2R7Y6C8_9ARCH</name>
<dbReference type="GO" id="GO:0016491">
    <property type="term" value="F:oxidoreductase activity"/>
    <property type="evidence" value="ECO:0007669"/>
    <property type="project" value="InterPro"/>
</dbReference>
<dbReference type="SUPFAM" id="SSF55469">
    <property type="entry name" value="FMN-dependent nitroreductase-like"/>
    <property type="match status" value="1"/>
</dbReference>
<dbReference type="InterPro" id="IPR000415">
    <property type="entry name" value="Nitroreductase-like"/>
</dbReference>
<comment type="caution">
    <text evidence="2">The sequence shown here is derived from an EMBL/GenBank/DDBJ whole genome shotgun (WGS) entry which is preliminary data.</text>
</comment>
<evidence type="ECO:0000259" key="1">
    <source>
        <dbReference type="Pfam" id="PF00881"/>
    </source>
</evidence>
<dbReference type="Pfam" id="PF00881">
    <property type="entry name" value="Nitroreductase"/>
    <property type="match status" value="1"/>
</dbReference>
<dbReference type="InterPro" id="IPR020051">
    <property type="entry name" value="SagB-type_dehydrogenase"/>
</dbReference>
<dbReference type="EMBL" id="NDWU01000005">
    <property type="protein sequence ID" value="PUA33033.1"/>
    <property type="molecule type" value="Genomic_DNA"/>
</dbReference>
<dbReference type="InterPro" id="IPR052544">
    <property type="entry name" value="Bacteriocin_Proc_Enz"/>
</dbReference>
<dbReference type="AlphaFoldDB" id="A0A2R7Y6C8"/>
<dbReference type="PANTHER" id="PTHR43745:SF2">
    <property type="entry name" value="NITROREDUCTASE MJ1384-RELATED"/>
    <property type="match status" value="1"/>
</dbReference>
<feature type="domain" description="Nitroreductase" evidence="1">
    <location>
        <begin position="26"/>
        <end position="204"/>
    </location>
</feature>
<protein>
    <submittedName>
        <fullName evidence="2">Nitroreductase</fullName>
    </submittedName>
</protein>
<proteinExistence type="predicted"/>
<dbReference type="InterPro" id="IPR029479">
    <property type="entry name" value="Nitroreductase"/>
</dbReference>
<evidence type="ECO:0000313" key="3">
    <source>
        <dbReference type="Proteomes" id="UP000244066"/>
    </source>
</evidence>
<dbReference type="CDD" id="cd02142">
    <property type="entry name" value="McbC_SagB-like_oxidoreductase"/>
    <property type="match status" value="1"/>
</dbReference>
<sequence length="212" mass="23434">MSTRPSRRVALPSPSLKGRISVEEAISWRRSERRYAPGMLKLEQVSQLMWCAQGITDRRGMLRAVPSAGATYPLEAYVVVKDGGVEGLGAGVYRYEPEDHSLELVREGDLSEELASACLGQRWVKEAPVNIVITAVYARTTRRYGTRGERYVHIEVGHVGQNVYLQATAMGLGTVAIGAFYDDEVREVLGVPKDEVPLYVMPVGISLRKRVA</sequence>
<reference evidence="2 3" key="1">
    <citation type="submission" date="2017-04" db="EMBL/GenBank/DDBJ databases">
        <title>Draft Aigarchaeota genome from a New Zealand hot spring.</title>
        <authorList>
            <person name="Reysenbach A.-L."/>
            <person name="Donaho J.A."/>
            <person name="Gerhart J."/>
            <person name="Kelley J.F."/>
            <person name="Kouba K."/>
            <person name="Podar M."/>
            <person name="Stott M."/>
        </authorList>
    </citation>
    <scope>NUCLEOTIDE SEQUENCE [LARGE SCALE GENOMIC DNA]</scope>
    <source>
        <strain evidence="2">NZ13_MG1</strain>
    </source>
</reference>
<accession>A0A2R7Y6C8</accession>
<dbReference type="PANTHER" id="PTHR43745">
    <property type="entry name" value="NITROREDUCTASE MJ1384-RELATED"/>
    <property type="match status" value="1"/>
</dbReference>
<organism evidence="2 3">
    <name type="scientific">Candidatus Terraquivivens tikiterensis</name>
    <dbReference type="NCBI Taxonomy" id="1980982"/>
    <lineage>
        <taxon>Archaea</taxon>
        <taxon>Nitrososphaerota</taxon>
        <taxon>Candidatus Wolframiiraptoraceae</taxon>
        <taxon>Candidatus Terraquivivens</taxon>
    </lineage>
</organism>
<dbReference type="Gene3D" id="3.40.109.10">
    <property type="entry name" value="NADH Oxidase"/>
    <property type="match status" value="1"/>
</dbReference>
<gene>
    <name evidence="2" type="ORF">B9J98_02885</name>
</gene>
<evidence type="ECO:0000313" key="2">
    <source>
        <dbReference type="EMBL" id="PUA33033.1"/>
    </source>
</evidence>